<dbReference type="InterPro" id="IPR038063">
    <property type="entry name" value="Transpep_catalytic_dom"/>
</dbReference>
<keyword evidence="11" id="KW-1185">Reference proteome</keyword>
<reference evidence="10" key="2">
    <citation type="submission" date="2023-07" db="EMBL/GenBank/DDBJ databases">
        <authorList>
            <person name="Shen H."/>
        </authorList>
    </citation>
    <scope>NUCLEOTIDE SEQUENCE</scope>
    <source>
        <strain evidence="10">TNR-22</strain>
    </source>
</reference>
<dbReference type="PANTHER" id="PTHR41533">
    <property type="entry name" value="L,D-TRANSPEPTIDASE HI_1667-RELATED"/>
    <property type="match status" value="1"/>
</dbReference>
<dbReference type="PROSITE" id="PS51257">
    <property type="entry name" value="PROKAR_LIPOPROTEIN"/>
    <property type="match status" value="1"/>
</dbReference>
<feature type="chain" id="PRO_5046077341" evidence="8">
    <location>
        <begin position="23"/>
        <end position="634"/>
    </location>
</feature>
<dbReference type="InterPro" id="IPR036365">
    <property type="entry name" value="PGBD-like_sf"/>
</dbReference>
<dbReference type="SUPFAM" id="SSF141523">
    <property type="entry name" value="L,D-transpeptidase catalytic domain-like"/>
    <property type="match status" value="1"/>
</dbReference>
<feature type="domain" description="L,D-TPase catalytic" evidence="9">
    <location>
        <begin position="404"/>
        <end position="571"/>
    </location>
</feature>
<evidence type="ECO:0000256" key="3">
    <source>
        <dbReference type="ARBA" id="ARBA00022679"/>
    </source>
</evidence>
<organism evidence="10 11">
    <name type="scientific">Rhizobium alvei</name>
    <dbReference type="NCBI Taxonomy" id="1132659"/>
    <lineage>
        <taxon>Bacteria</taxon>
        <taxon>Pseudomonadati</taxon>
        <taxon>Pseudomonadota</taxon>
        <taxon>Alphaproteobacteria</taxon>
        <taxon>Hyphomicrobiales</taxon>
        <taxon>Rhizobiaceae</taxon>
        <taxon>Rhizobium/Agrobacterium group</taxon>
        <taxon>Rhizobium</taxon>
    </lineage>
</organism>
<keyword evidence="4 7" id="KW-0133">Cell shape</keyword>
<evidence type="ECO:0000256" key="6">
    <source>
        <dbReference type="ARBA" id="ARBA00023316"/>
    </source>
</evidence>
<evidence type="ECO:0000313" key="11">
    <source>
        <dbReference type="Proteomes" id="UP001174932"/>
    </source>
</evidence>
<sequence length="634" mass="69970">MKKIGQAALTALMMSCAFSLIAAPAQSATLLDLLRGNTKAKESVAGSLDDDLGAFPDPAKPAKPLPKVKSPSYFTYKPDQLRLIAVAKFAPFMQSVSTDATSDTTGSIEAVSLNNGADPAQSPRAFMGEVRVKAPKEVADAIEKFYAGNDRLLWVENGAVTEKARAAIAELAKADMVGLEPEDYKVVDPSDTFDAVDAQTKQRQLMQFEIELSAAVLTYVQDAQRGRIDPNRIGEYYDFKRKTVNLDGALMNITASPDIARYLESRSPANAEFEALKRELAALKAAAGEEGQKITIAPGTLLKPGEANPELANIIEAIRHRGSDKLKVDHSVTLAAYQGSVDYTPELVDLVKAFQAENGLKGDGIVGKGTIRVLVGGDSNAAKLNKLVVAMEQLRWLPKDLGQRYVFINQPAFTAYYHNGGKEEFNMRVVVGSKANQTFFFQDEIELVEFNPYWGVPRSIIVNEMLPKLREDPTYLDRLGYETSVRGQQMSSTEIDWHQTDAVDVRQPPGSGNALGQLKIMFPNAHSIYMHDTPQKKFFQRDMRALSHGCVRLVDPKKMAAAVMGMSVDQIEAQISTGKNHQMKVPEKFPVYVSYFTAWPNKDGVVEYFDDVYDRDMYMNRALDATRKVRQAAI</sequence>
<evidence type="ECO:0000313" key="10">
    <source>
        <dbReference type="EMBL" id="MDO6963189.1"/>
    </source>
</evidence>
<name>A0ABT8YIS2_9HYPH</name>
<comment type="caution">
    <text evidence="10">The sequence shown here is derived from an EMBL/GenBank/DDBJ whole genome shotgun (WGS) entry which is preliminary data.</text>
</comment>
<comment type="similarity">
    <text evidence="2">Belongs to the YkuD family.</text>
</comment>
<gene>
    <name evidence="10" type="ORF">Q4481_04425</name>
</gene>
<feature type="active site" description="Proton donor/acceptor" evidence="7">
    <location>
        <position position="531"/>
    </location>
</feature>
<dbReference type="CDD" id="cd16913">
    <property type="entry name" value="YkuD_like"/>
    <property type="match status" value="1"/>
</dbReference>
<dbReference type="Gene3D" id="1.10.101.10">
    <property type="entry name" value="PGBD-like superfamily/PGBD"/>
    <property type="match status" value="1"/>
</dbReference>
<evidence type="ECO:0000256" key="2">
    <source>
        <dbReference type="ARBA" id="ARBA00005992"/>
    </source>
</evidence>
<dbReference type="InterPro" id="IPR036366">
    <property type="entry name" value="PGBDSf"/>
</dbReference>
<dbReference type="SUPFAM" id="SSF47090">
    <property type="entry name" value="PGBD-like"/>
    <property type="match status" value="1"/>
</dbReference>
<dbReference type="PROSITE" id="PS52029">
    <property type="entry name" value="LD_TPASE"/>
    <property type="match status" value="1"/>
</dbReference>
<proteinExistence type="inferred from homology"/>
<comment type="pathway">
    <text evidence="1 7">Cell wall biogenesis; peptidoglycan biosynthesis.</text>
</comment>
<evidence type="ECO:0000259" key="9">
    <source>
        <dbReference type="PROSITE" id="PS52029"/>
    </source>
</evidence>
<dbReference type="RefSeq" id="WP_304375079.1">
    <property type="nucleotide sequence ID" value="NZ_JAUOZU010000003.1"/>
</dbReference>
<evidence type="ECO:0000256" key="8">
    <source>
        <dbReference type="SAM" id="SignalP"/>
    </source>
</evidence>
<keyword evidence="8" id="KW-0732">Signal</keyword>
<dbReference type="InterPro" id="IPR005490">
    <property type="entry name" value="LD_TPept_cat_dom"/>
</dbReference>
<dbReference type="Pfam" id="PF01471">
    <property type="entry name" value="PG_binding_1"/>
    <property type="match status" value="1"/>
</dbReference>
<dbReference type="Pfam" id="PF03734">
    <property type="entry name" value="YkuD"/>
    <property type="match status" value="1"/>
</dbReference>
<dbReference type="EMBL" id="JAUOZU010000003">
    <property type="protein sequence ID" value="MDO6963189.1"/>
    <property type="molecule type" value="Genomic_DNA"/>
</dbReference>
<keyword evidence="5 7" id="KW-0573">Peptidoglycan synthesis</keyword>
<evidence type="ECO:0000256" key="4">
    <source>
        <dbReference type="ARBA" id="ARBA00022960"/>
    </source>
</evidence>
<keyword evidence="6 7" id="KW-0961">Cell wall biogenesis/degradation</keyword>
<dbReference type="InterPro" id="IPR045380">
    <property type="entry name" value="LD_TPept_scaffold_dom"/>
</dbReference>
<accession>A0ABT8YIS2</accession>
<protein>
    <submittedName>
        <fullName evidence="10">L,D-transpeptidase family protein</fullName>
    </submittedName>
</protein>
<dbReference type="Gene3D" id="2.40.440.10">
    <property type="entry name" value="L,D-transpeptidase catalytic domain-like"/>
    <property type="match status" value="1"/>
</dbReference>
<feature type="signal peptide" evidence="8">
    <location>
        <begin position="1"/>
        <end position="22"/>
    </location>
</feature>
<keyword evidence="3" id="KW-0808">Transferase</keyword>
<dbReference type="InterPro" id="IPR052905">
    <property type="entry name" value="LD-transpeptidase_YkuD-like"/>
</dbReference>
<dbReference type="InterPro" id="IPR002477">
    <property type="entry name" value="Peptidoglycan-bd-like"/>
</dbReference>
<evidence type="ECO:0000256" key="1">
    <source>
        <dbReference type="ARBA" id="ARBA00004752"/>
    </source>
</evidence>
<evidence type="ECO:0000256" key="7">
    <source>
        <dbReference type="PROSITE-ProRule" id="PRU01373"/>
    </source>
</evidence>
<feature type="active site" description="Nucleophile" evidence="7">
    <location>
        <position position="550"/>
    </location>
</feature>
<dbReference type="Proteomes" id="UP001174932">
    <property type="component" value="Unassembled WGS sequence"/>
</dbReference>
<dbReference type="PANTHER" id="PTHR41533:SF2">
    <property type="entry name" value="BLR7131 PROTEIN"/>
    <property type="match status" value="1"/>
</dbReference>
<reference evidence="10" key="1">
    <citation type="journal article" date="2015" name="Int. J. Syst. Evol. Microbiol.">
        <title>Rhizobium alvei sp. nov., isolated from a freshwater river.</title>
        <authorList>
            <person name="Sheu S.Y."/>
            <person name="Huang H.W."/>
            <person name="Young C.C."/>
            <person name="Chen W.M."/>
        </authorList>
    </citation>
    <scope>NUCLEOTIDE SEQUENCE</scope>
    <source>
        <strain evidence="10">TNR-22</strain>
    </source>
</reference>
<dbReference type="Pfam" id="PF20142">
    <property type="entry name" value="Scaffold"/>
    <property type="match status" value="1"/>
</dbReference>
<evidence type="ECO:0000256" key="5">
    <source>
        <dbReference type="ARBA" id="ARBA00022984"/>
    </source>
</evidence>